<dbReference type="STRING" id="425514.SAMN05443550_10955"/>
<organism evidence="1 2">
    <name type="scientific">Pedobacter hartonius</name>
    <dbReference type="NCBI Taxonomy" id="425514"/>
    <lineage>
        <taxon>Bacteria</taxon>
        <taxon>Pseudomonadati</taxon>
        <taxon>Bacteroidota</taxon>
        <taxon>Sphingobacteriia</taxon>
        <taxon>Sphingobacteriales</taxon>
        <taxon>Sphingobacteriaceae</taxon>
        <taxon>Pedobacter</taxon>
    </lineage>
</organism>
<dbReference type="AlphaFoldDB" id="A0A1H4G5S6"/>
<keyword evidence="2" id="KW-1185">Reference proteome</keyword>
<sequence>MDLQLTLTGTQWEEMKHLFEQVSLKKERQLTGKTGDLFYVVSGFLIENQNLGLKHFTMVRFFQQHELFTFPKKIMEGEIIATENTVLLKMSVKKISALQNTSAAFCDLWKIVKKEAAGKYYKRLEFLQGFKHQRFDHFQKQFPAAAASIRNIDLCTYLDINKTYFSTIRKPKKTKIK</sequence>
<evidence type="ECO:0000313" key="2">
    <source>
        <dbReference type="Proteomes" id="UP000198850"/>
    </source>
</evidence>
<reference evidence="1 2" key="1">
    <citation type="submission" date="2016-10" db="EMBL/GenBank/DDBJ databases">
        <authorList>
            <person name="de Groot N.N."/>
        </authorList>
    </citation>
    <scope>NUCLEOTIDE SEQUENCE [LARGE SCALE GENOMIC DNA]</scope>
    <source>
        <strain evidence="1 2">DSM 19033</strain>
    </source>
</reference>
<protein>
    <recommendedName>
        <fullName evidence="3">cAMP-binding domain of CRP or a regulatory subunit of cAMP-dependent protein kinases</fullName>
    </recommendedName>
</protein>
<proteinExistence type="predicted"/>
<evidence type="ECO:0008006" key="3">
    <source>
        <dbReference type="Google" id="ProtNLM"/>
    </source>
</evidence>
<evidence type="ECO:0000313" key="1">
    <source>
        <dbReference type="EMBL" id="SEB04914.1"/>
    </source>
</evidence>
<name>A0A1H4G5S6_9SPHI</name>
<accession>A0A1H4G5S6</accession>
<dbReference type="Proteomes" id="UP000198850">
    <property type="component" value="Unassembled WGS sequence"/>
</dbReference>
<gene>
    <name evidence="1" type="ORF">SAMN05443550_10955</name>
</gene>
<dbReference type="EMBL" id="FNRA01000009">
    <property type="protein sequence ID" value="SEB04914.1"/>
    <property type="molecule type" value="Genomic_DNA"/>
</dbReference>